<gene>
    <name evidence="1" type="ORF">BV22DRAFT_1037579</name>
</gene>
<protein>
    <submittedName>
        <fullName evidence="1">Uncharacterized protein</fullName>
    </submittedName>
</protein>
<evidence type="ECO:0000313" key="2">
    <source>
        <dbReference type="Proteomes" id="UP000790709"/>
    </source>
</evidence>
<evidence type="ECO:0000313" key="1">
    <source>
        <dbReference type="EMBL" id="KAH7922351.1"/>
    </source>
</evidence>
<accession>A0ACB8BAV7</accession>
<comment type="caution">
    <text evidence="1">The sequence shown here is derived from an EMBL/GenBank/DDBJ whole genome shotgun (WGS) entry which is preliminary data.</text>
</comment>
<sequence>MYLDHWMSWYYGSSKTTSVACLSINPRRSALVFIFNFAGPGKGTYGDFIKRQSQLRQLP</sequence>
<organism evidence="1 2">
    <name type="scientific">Leucogyrophana mollusca</name>
    <dbReference type="NCBI Taxonomy" id="85980"/>
    <lineage>
        <taxon>Eukaryota</taxon>
        <taxon>Fungi</taxon>
        <taxon>Dikarya</taxon>
        <taxon>Basidiomycota</taxon>
        <taxon>Agaricomycotina</taxon>
        <taxon>Agaricomycetes</taxon>
        <taxon>Agaricomycetidae</taxon>
        <taxon>Boletales</taxon>
        <taxon>Boletales incertae sedis</taxon>
        <taxon>Leucogyrophana</taxon>
    </lineage>
</organism>
<proteinExistence type="predicted"/>
<reference evidence="1" key="1">
    <citation type="journal article" date="2021" name="New Phytol.">
        <title>Evolutionary innovations through gain and loss of genes in the ectomycorrhizal Boletales.</title>
        <authorList>
            <person name="Wu G."/>
            <person name="Miyauchi S."/>
            <person name="Morin E."/>
            <person name="Kuo A."/>
            <person name="Drula E."/>
            <person name="Varga T."/>
            <person name="Kohler A."/>
            <person name="Feng B."/>
            <person name="Cao Y."/>
            <person name="Lipzen A."/>
            <person name="Daum C."/>
            <person name="Hundley H."/>
            <person name="Pangilinan J."/>
            <person name="Johnson J."/>
            <person name="Barry K."/>
            <person name="LaButti K."/>
            <person name="Ng V."/>
            <person name="Ahrendt S."/>
            <person name="Min B."/>
            <person name="Choi I.G."/>
            <person name="Park H."/>
            <person name="Plett J.M."/>
            <person name="Magnuson J."/>
            <person name="Spatafora J.W."/>
            <person name="Nagy L.G."/>
            <person name="Henrissat B."/>
            <person name="Grigoriev I.V."/>
            <person name="Yang Z.L."/>
            <person name="Xu J."/>
            <person name="Martin F.M."/>
        </authorList>
    </citation>
    <scope>NUCLEOTIDE SEQUENCE</scope>
    <source>
        <strain evidence="1">KUC20120723A-06</strain>
    </source>
</reference>
<keyword evidence="2" id="KW-1185">Reference proteome</keyword>
<dbReference type="EMBL" id="MU266488">
    <property type="protein sequence ID" value="KAH7922351.1"/>
    <property type="molecule type" value="Genomic_DNA"/>
</dbReference>
<name>A0ACB8BAV7_9AGAM</name>
<dbReference type="Proteomes" id="UP000790709">
    <property type="component" value="Unassembled WGS sequence"/>
</dbReference>